<keyword evidence="3 6" id="KW-1133">Transmembrane helix</keyword>
<organism evidence="8 9">
    <name type="scientific">Endocarpon pusillum</name>
    <dbReference type="NCBI Taxonomy" id="364733"/>
    <lineage>
        <taxon>Eukaryota</taxon>
        <taxon>Fungi</taxon>
        <taxon>Dikarya</taxon>
        <taxon>Ascomycota</taxon>
        <taxon>Pezizomycotina</taxon>
        <taxon>Eurotiomycetes</taxon>
        <taxon>Chaetothyriomycetidae</taxon>
        <taxon>Verrucariales</taxon>
        <taxon>Verrucariaceae</taxon>
        <taxon>Endocarpon</taxon>
    </lineage>
</organism>
<evidence type="ECO:0000256" key="2">
    <source>
        <dbReference type="ARBA" id="ARBA00022692"/>
    </source>
</evidence>
<evidence type="ECO:0000256" key="6">
    <source>
        <dbReference type="SAM" id="Phobius"/>
    </source>
</evidence>
<name>A0A8H7AKM7_9EURO</name>
<protein>
    <recommendedName>
        <fullName evidence="7">Rhodopsin domain-containing protein</fullName>
    </recommendedName>
</protein>
<dbReference type="PANTHER" id="PTHR33048">
    <property type="entry name" value="PTH11-LIKE INTEGRAL MEMBRANE PROTEIN (AFU_ORTHOLOGUE AFUA_5G11245)"/>
    <property type="match status" value="1"/>
</dbReference>
<dbReference type="OrthoDB" id="4227399at2759"/>
<evidence type="ECO:0000259" key="7">
    <source>
        <dbReference type="Pfam" id="PF20684"/>
    </source>
</evidence>
<dbReference type="InterPro" id="IPR052337">
    <property type="entry name" value="SAT4-like"/>
</dbReference>
<feature type="transmembrane region" description="Helical" evidence="6">
    <location>
        <begin position="98"/>
        <end position="121"/>
    </location>
</feature>
<evidence type="ECO:0000256" key="1">
    <source>
        <dbReference type="ARBA" id="ARBA00004141"/>
    </source>
</evidence>
<reference evidence="8" key="1">
    <citation type="submission" date="2020-02" db="EMBL/GenBank/DDBJ databases">
        <authorList>
            <person name="Palmer J.M."/>
        </authorList>
    </citation>
    <scope>NUCLEOTIDE SEQUENCE</scope>
    <source>
        <strain evidence="8">EPUS1.4</strain>
        <tissue evidence="8">Thallus</tissue>
    </source>
</reference>
<feature type="domain" description="Rhodopsin" evidence="7">
    <location>
        <begin position="29"/>
        <end position="291"/>
    </location>
</feature>
<dbReference type="PANTHER" id="PTHR33048:SF157">
    <property type="entry name" value="INTEGRAL MEMBRANE PROTEIN"/>
    <property type="match status" value="1"/>
</dbReference>
<evidence type="ECO:0000256" key="5">
    <source>
        <dbReference type="ARBA" id="ARBA00038359"/>
    </source>
</evidence>
<feature type="transmembrane region" description="Helical" evidence="6">
    <location>
        <begin position="267"/>
        <end position="290"/>
    </location>
</feature>
<accession>A0A8H7AKM7</accession>
<evidence type="ECO:0000313" key="9">
    <source>
        <dbReference type="Proteomes" id="UP000606974"/>
    </source>
</evidence>
<dbReference type="GO" id="GO:0016020">
    <property type="term" value="C:membrane"/>
    <property type="evidence" value="ECO:0007669"/>
    <property type="project" value="UniProtKB-SubCell"/>
</dbReference>
<comment type="subcellular location">
    <subcellularLocation>
        <location evidence="1">Membrane</location>
        <topology evidence="1">Multi-pass membrane protein</topology>
    </subcellularLocation>
</comment>
<dbReference type="EMBL" id="JAACFV010000045">
    <property type="protein sequence ID" value="KAF7509149.1"/>
    <property type="molecule type" value="Genomic_DNA"/>
</dbReference>
<evidence type="ECO:0000256" key="4">
    <source>
        <dbReference type="ARBA" id="ARBA00023136"/>
    </source>
</evidence>
<proteinExistence type="inferred from homology"/>
<feature type="transmembrane region" description="Helical" evidence="6">
    <location>
        <begin position="221"/>
        <end position="247"/>
    </location>
</feature>
<comment type="caution">
    <text evidence="8">The sequence shown here is derived from an EMBL/GenBank/DDBJ whole genome shotgun (WGS) entry which is preliminary data.</text>
</comment>
<keyword evidence="9" id="KW-1185">Reference proteome</keyword>
<feature type="transmembrane region" description="Helical" evidence="6">
    <location>
        <begin position="45"/>
        <end position="66"/>
    </location>
</feature>
<feature type="transmembrane region" description="Helical" evidence="6">
    <location>
        <begin position="187"/>
        <end position="209"/>
    </location>
</feature>
<sequence length="364" mass="40071">MSGITTPNPGNVIAASIVLPVLCTATVALRFYARYVQGSKVMLDDWLTLPALILTTGLGVALIIGVEKKSLAYPTPLPPDPHHPLDASVYEIRVTRQITWAFMLIQIPALGFVKLSFIYFYRRVFCTGSGLTKIFEHITTVVIWIIVAWALSFFFAFLFICDVHFAAFWTSIRTLNTYCGKLLDLQLGFSISDFITDFFVFVLPLPMIWRIQMSTSRKLAVTMIICLGALAVAASATRMVIFSRAVVNLKRSYRSSGADNLTTTTGIYWSLIESGLALIACCLPSTYSLIKQKARSTHALSRSSKNQTSSTDSAGQMMPGGARFVAIDSQVTADFGATRPDAGIAEIGDQIFVMKEFGRTEHRV</sequence>
<gene>
    <name evidence="8" type="ORF">GJ744_008376</name>
</gene>
<dbReference type="InterPro" id="IPR049326">
    <property type="entry name" value="Rhodopsin_dom_fungi"/>
</dbReference>
<feature type="transmembrane region" description="Helical" evidence="6">
    <location>
        <begin position="141"/>
        <end position="167"/>
    </location>
</feature>
<dbReference type="AlphaFoldDB" id="A0A8H7AKM7"/>
<evidence type="ECO:0000313" key="8">
    <source>
        <dbReference type="EMBL" id="KAF7509149.1"/>
    </source>
</evidence>
<keyword evidence="4 6" id="KW-0472">Membrane</keyword>
<evidence type="ECO:0000256" key="3">
    <source>
        <dbReference type="ARBA" id="ARBA00022989"/>
    </source>
</evidence>
<keyword evidence="2 6" id="KW-0812">Transmembrane</keyword>
<dbReference type="Pfam" id="PF20684">
    <property type="entry name" value="Fung_rhodopsin"/>
    <property type="match status" value="1"/>
</dbReference>
<comment type="similarity">
    <text evidence="5">Belongs to the SAT4 family.</text>
</comment>
<feature type="transmembrane region" description="Helical" evidence="6">
    <location>
        <begin position="12"/>
        <end position="33"/>
    </location>
</feature>
<dbReference type="Proteomes" id="UP000606974">
    <property type="component" value="Unassembled WGS sequence"/>
</dbReference>